<reference evidence="3" key="1">
    <citation type="journal article" date="2020" name="Nat. Commun.">
        <title>Genome assembly of wild tea tree DASZ reveals pedigree and selection history of tea varieties.</title>
        <authorList>
            <person name="Zhang W."/>
            <person name="Zhang Y."/>
            <person name="Qiu H."/>
            <person name="Guo Y."/>
            <person name="Wan H."/>
            <person name="Zhang X."/>
            <person name="Scossa F."/>
            <person name="Alseekh S."/>
            <person name="Zhang Q."/>
            <person name="Wang P."/>
            <person name="Xu L."/>
            <person name="Schmidt M.H."/>
            <person name="Jia X."/>
            <person name="Li D."/>
            <person name="Zhu A."/>
            <person name="Guo F."/>
            <person name="Chen W."/>
            <person name="Ni D."/>
            <person name="Usadel B."/>
            <person name="Fernie A.R."/>
            <person name="Wen W."/>
        </authorList>
    </citation>
    <scope>NUCLEOTIDE SEQUENCE [LARGE SCALE GENOMIC DNA]</scope>
    <source>
        <strain evidence="3">cv. G240</strain>
    </source>
</reference>
<dbReference type="AlphaFoldDB" id="A0A7J7I7A8"/>
<dbReference type="Proteomes" id="UP000593564">
    <property type="component" value="Unassembled WGS sequence"/>
</dbReference>
<sequence length="79" mass="9010">MKKNKDKKKLKKKKRKMEFGDSDVVKLGVDLSSLNQLDEPRVGESLNQNYDTNNADISRKRKRHCASGNCKNPDDSQMG</sequence>
<dbReference type="EMBL" id="JACBKZ010000001">
    <property type="protein sequence ID" value="KAF5960451.1"/>
    <property type="molecule type" value="Genomic_DNA"/>
</dbReference>
<feature type="compositionally biased region" description="Basic residues" evidence="1">
    <location>
        <begin position="1"/>
        <end position="16"/>
    </location>
</feature>
<feature type="compositionally biased region" description="Polar residues" evidence="1">
    <location>
        <begin position="45"/>
        <end position="56"/>
    </location>
</feature>
<accession>A0A7J7I7A8</accession>
<evidence type="ECO:0000313" key="2">
    <source>
        <dbReference type="EMBL" id="KAF5960451.1"/>
    </source>
</evidence>
<feature type="region of interest" description="Disordered" evidence="1">
    <location>
        <begin position="1"/>
        <end position="22"/>
    </location>
</feature>
<protein>
    <submittedName>
        <fullName evidence="2">Uncharacterized protein</fullName>
    </submittedName>
</protein>
<feature type="region of interest" description="Disordered" evidence="1">
    <location>
        <begin position="36"/>
        <end position="79"/>
    </location>
</feature>
<proteinExistence type="predicted"/>
<reference evidence="2 3" key="2">
    <citation type="submission" date="2020-07" db="EMBL/GenBank/DDBJ databases">
        <title>Genome assembly of wild tea tree DASZ reveals pedigree and selection history of tea varieties.</title>
        <authorList>
            <person name="Zhang W."/>
        </authorList>
    </citation>
    <scope>NUCLEOTIDE SEQUENCE [LARGE SCALE GENOMIC DNA]</scope>
    <source>
        <strain evidence="3">cv. G240</strain>
        <tissue evidence="2">Leaf</tissue>
    </source>
</reference>
<gene>
    <name evidence="2" type="ORF">HYC85_001660</name>
</gene>
<evidence type="ECO:0000256" key="1">
    <source>
        <dbReference type="SAM" id="MobiDB-lite"/>
    </source>
</evidence>
<comment type="caution">
    <text evidence="2">The sequence shown here is derived from an EMBL/GenBank/DDBJ whole genome shotgun (WGS) entry which is preliminary data.</text>
</comment>
<name>A0A7J7I7A8_CAMSI</name>
<organism evidence="2 3">
    <name type="scientific">Camellia sinensis</name>
    <name type="common">Tea plant</name>
    <name type="synonym">Thea sinensis</name>
    <dbReference type="NCBI Taxonomy" id="4442"/>
    <lineage>
        <taxon>Eukaryota</taxon>
        <taxon>Viridiplantae</taxon>
        <taxon>Streptophyta</taxon>
        <taxon>Embryophyta</taxon>
        <taxon>Tracheophyta</taxon>
        <taxon>Spermatophyta</taxon>
        <taxon>Magnoliopsida</taxon>
        <taxon>eudicotyledons</taxon>
        <taxon>Gunneridae</taxon>
        <taxon>Pentapetalae</taxon>
        <taxon>asterids</taxon>
        <taxon>Ericales</taxon>
        <taxon>Theaceae</taxon>
        <taxon>Camellia</taxon>
    </lineage>
</organism>
<keyword evidence="3" id="KW-1185">Reference proteome</keyword>
<evidence type="ECO:0000313" key="3">
    <source>
        <dbReference type="Proteomes" id="UP000593564"/>
    </source>
</evidence>